<evidence type="ECO:0000313" key="5">
    <source>
        <dbReference type="Proteomes" id="UP000182762"/>
    </source>
</evidence>
<dbReference type="PANTHER" id="PTHR43397:SF1">
    <property type="entry name" value="ERGOTHIONEINE BIOSYNTHESIS PROTEIN 1"/>
    <property type="match status" value="1"/>
</dbReference>
<dbReference type="PANTHER" id="PTHR43397">
    <property type="entry name" value="ERGOTHIONEINE BIOSYNTHESIS PROTEIN 1"/>
    <property type="match status" value="1"/>
</dbReference>
<reference evidence="4 5" key="1">
    <citation type="submission" date="2016-10" db="EMBL/GenBank/DDBJ databases">
        <authorList>
            <person name="Varghese N."/>
            <person name="Submissions S."/>
        </authorList>
    </citation>
    <scope>NUCLEOTIDE SEQUENCE [LARGE SCALE GENOMIC DNA]</scope>
    <source>
        <strain evidence="4 5">DSM 13796</strain>
    </source>
</reference>
<proteinExistence type="predicted"/>
<dbReference type="Proteomes" id="UP000182762">
    <property type="component" value="Unassembled WGS sequence"/>
</dbReference>
<dbReference type="SUPFAM" id="SSF53335">
    <property type="entry name" value="S-adenosyl-L-methionine-dependent methyltransferases"/>
    <property type="match status" value="1"/>
</dbReference>
<dbReference type="InterPro" id="IPR035094">
    <property type="entry name" value="EgtD"/>
</dbReference>
<gene>
    <name evidence="4" type="ORF">SAMN02745910_01251</name>
</gene>
<comment type="caution">
    <text evidence="4">The sequence shown here is derived from an EMBL/GenBank/DDBJ whole genome shotgun (WGS) entry which is preliminary data.</text>
</comment>
<keyword evidence="1" id="KW-0489">Methyltransferase</keyword>
<evidence type="ECO:0000256" key="2">
    <source>
        <dbReference type="ARBA" id="ARBA00022679"/>
    </source>
</evidence>
<dbReference type="NCBIfam" id="TIGR03438">
    <property type="entry name" value="egtD_ergothio"/>
    <property type="match status" value="1"/>
</dbReference>
<dbReference type="GeneID" id="93709976"/>
<keyword evidence="2" id="KW-0808">Transferase</keyword>
<evidence type="ECO:0000259" key="3">
    <source>
        <dbReference type="Pfam" id="PF10017"/>
    </source>
</evidence>
<dbReference type="Pfam" id="PF10017">
    <property type="entry name" value="Methyltransf_33"/>
    <property type="match status" value="1"/>
</dbReference>
<organism evidence="4 5">
    <name type="scientific">Priestia endophytica DSM 13796</name>
    <dbReference type="NCBI Taxonomy" id="1121089"/>
    <lineage>
        <taxon>Bacteria</taxon>
        <taxon>Bacillati</taxon>
        <taxon>Bacillota</taxon>
        <taxon>Bacilli</taxon>
        <taxon>Bacillales</taxon>
        <taxon>Bacillaceae</taxon>
        <taxon>Priestia</taxon>
    </lineage>
</organism>
<feature type="domain" description="Histidine-specific methyltransferase SAM-dependent" evidence="3">
    <location>
        <begin position="12"/>
        <end position="310"/>
    </location>
</feature>
<dbReference type="InterPro" id="IPR017804">
    <property type="entry name" value="MeTrfase_EgtD-like"/>
</dbReference>
<dbReference type="Gene3D" id="3.40.50.150">
    <property type="entry name" value="Vaccinia Virus protein VP39"/>
    <property type="match status" value="1"/>
</dbReference>
<protein>
    <submittedName>
        <fullName evidence="4">Dimethylhistidine N-methyltransferase</fullName>
    </submittedName>
</protein>
<dbReference type="InterPro" id="IPR019257">
    <property type="entry name" value="MeTrfase_dom"/>
</dbReference>
<keyword evidence="5" id="KW-1185">Reference proteome</keyword>
<dbReference type="InterPro" id="IPR029063">
    <property type="entry name" value="SAM-dependent_MTases_sf"/>
</dbReference>
<evidence type="ECO:0000313" key="4">
    <source>
        <dbReference type="EMBL" id="SFQ39379.1"/>
    </source>
</evidence>
<evidence type="ECO:0000256" key="1">
    <source>
        <dbReference type="ARBA" id="ARBA00022603"/>
    </source>
</evidence>
<dbReference type="RefSeq" id="WP_061803677.1">
    <property type="nucleotide sequence ID" value="NZ_FOXX01000002.1"/>
</dbReference>
<dbReference type="PIRSF" id="PIRSF018005">
    <property type="entry name" value="UCP018005"/>
    <property type="match status" value="1"/>
</dbReference>
<sequence>MTNVKEMEKSFYKDVLTGLRSVPKRLEPKYLYDYRGSELFEEITKTPEYYPTRTEMRILKKELNSISHYIGDDAALIEFGSGSSEKIKFLLHHLKGIKEYVAIDISESFLLQSVEKLKKEHQHLYVHTVCADYTVPFSLPSLKAKKKVLFFPGSTIGNFDKQERKTFLNQMSTLLTKGDGFIIGVDLKKDEKLLHSAYNDAKQVTRAFNLNLLQRMNRELLANFIVENFEHKAFYNHEEGRVEMHIESLKNQLVTIGEEEVSFQKGETIHTESSYKFSVQEFQNLAKEANFIPKKVWTDEENLFSVHYLEVKA</sequence>
<accession>A0A1I5Y5C3</accession>
<dbReference type="InterPro" id="IPR051128">
    <property type="entry name" value="EgtD_Methyltrsf_superfamily"/>
</dbReference>
<dbReference type="EMBL" id="FOXX01000002">
    <property type="protein sequence ID" value="SFQ39379.1"/>
    <property type="molecule type" value="Genomic_DNA"/>
</dbReference>
<name>A0A1I5Y5C3_9BACI</name>